<feature type="compositionally biased region" description="Low complexity" evidence="4">
    <location>
        <begin position="129"/>
        <end position="155"/>
    </location>
</feature>
<dbReference type="Gene3D" id="2.40.50.100">
    <property type="match status" value="1"/>
</dbReference>
<dbReference type="PROSITE" id="PS51826">
    <property type="entry name" value="PSBD"/>
    <property type="match status" value="1"/>
</dbReference>
<keyword evidence="8" id="KW-1185">Reference proteome</keyword>
<dbReference type="SUPFAM" id="SSF47005">
    <property type="entry name" value="Peripheral subunit-binding domain of 2-oxo acid dehydrogenase complex"/>
    <property type="match status" value="1"/>
</dbReference>
<dbReference type="GO" id="GO:0045254">
    <property type="term" value="C:pyruvate dehydrogenase complex"/>
    <property type="evidence" value="ECO:0007669"/>
    <property type="project" value="InterPro"/>
</dbReference>
<evidence type="ECO:0000313" key="8">
    <source>
        <dbReference type="Proteomes" id="UP001321760"/>
    </source>
</evidence>
<keyword evidence="2" id="KW-0450">Lipoyl</keyword>
<name>A0AAV9FYR2_9PEZI</name>
<dbReference type="FunFam" id="2.40.50.100:FF:000010">
    <property type="entry name" value="Acetyltransferase component of pyruvate dehydrogenase complex"/>
    <property type="match status" value="1"/>
</dbReference>
<dbReference type="InterPro" id="IPR003016">
    <property type="entry name" value="2-oxoA_DH_lipoyl-BS"/>
</dbReference>
<dbReference type="InterPro" id="IPR045257">
    <property type="entry name" value="E2/Pdx1"/>
</dbReference>
<protein>
    <submittedName>
        <fullName evidence="7">Uncharacterized protein</fullName>
    </submittedName>
</protein>
<proteinExistence type="inferred from homology"/>
<comment type="caution">
    <text evidence="7">The sequence shown here is derived from an EMBL/GenBank/DDBJ whole genome shotgun (WGS) entry which is preliminary data.</text>
</comment>
<accession>A0AAV9FYR2</accession>
<evidence type="ECO:0000256" key="2">
    <source>
        <dbReference type="ARBA" id="ARBA00022823"/>
    </source>
</evidence>
<evidence type="ECO:0000256" key="4">
    <source>
        <dbReference type="SAM" id="MobiDB-lite"/>
    </source>
</evidence>
<dbReference type="PROSITE" id="PS00189">
    <property type="entry name" value="LIPOYL"/>
    <property type="match status" value="1"/>
</dbReference>
<dbReference type="InterPro" id="IPR011053">
    <property type="entry name" value="Single_hybrid_motif"/>
</dbReference>
<dbReference type="Gene3D" id="4.10.320.10">
    <property type="entry name" value="E3-binding domain"/>
    <property type="match status" value="1"/>
</dbReference>
<evidence type="ECO:0000313" key="7">
    <source>
        <dbReference type="EMBL" id="KAK4442148.1"/>
    </source>
</evidence>
<reference evidence="7" key="2">
    <citation type="submission" date="2023-05" db="EMBL/GenBank/DDBJ databases">
        <authorList>
            <consortium name="Lawrence Berkeley National Laboratory"/>
            <person name="Steindorff A."/>
            <person name="Hensen N."/>
            <person name="Bonometti L."/>
            <person name="Westerberg I."/>
            <person name="Brannstrom I.O."/>
            <person name="Guillou S."/>
            <person name="Cros-Aarteil S."/>
            <person name="Calhoun S."/>
            <person name="Haridas S."/>
            <person name="Kuo A."/>
            <person name="Mondo S."/>
            <person name="Pangilinan J."/>
            <person name="Riley R."/>
            <person name="Labutti K."/>
            <person name="Andreopoulos B."/>
            <person name="Lipzen A."/>
            <person name="Chen C."/>
            <person name="Yanf M."/>
            <person name="Daum C."/>
            <person name="Ng V."/>
            <person name="Clum A."/>
            <person name="Ohm R."/>
            <person name="Martin F."/>
            <person name="Silar P."/>
            <person name="Natvig D."/>
            <person name="Lalanne C."/>
            <person name="Gautier V."/>
            <person name="Ament-Velasquez S.L."/>
            <person name="Kruys A."/>
            <person name="Hutchinson M.I."/>
            <person name="Powell A.J."/>
            <person name="Barry K."/>
            <person name="Miller A.N."/>
            <person name="Grigoriev I.V."/>
            <person name="Debuchy R."/>
            <person name="Gladieux P."/>
            <person name="Thoren M.H."/>
            <person name="Johannesson H."/>
        </authorList>
    </citation>
    <scope>NUCLEOTIDE SEQUENCE</scope>
    <source>
        <strain evidence="7">PSN243</strain>
    </source>
</reference>
<feature type="domain" description="Lipoyl-binding" evidence="5">
    <location>
        <begin position="38"/>
        <end position="114"/>
    </location>
</feature>
<dbReference type="EMBL" id="MU866030">
    <property type="protein sequence ID" value="KAK4442148.1"/>
    <property type="molecule type" value="Genomic_DNA"/>
</dbReference>
<dbReference type="InterPro" id="IPR036625">
    <property type="entry name" value="E3-bd_dom_sf"/>
</dbReference>
<dbReference type="InterPro" id="IPR004167">
    <property type="entry name" value="PSBD"/>
</dbReference>
<dbReference type="InterPro" id="IPR000089">
    <property type="entry name" value="Biotin_lipoyl"/>
</dbReference>
<dbReference type="PANTHER" id="PTHR23151:SF82">
    <property type="entry name" value="PYRUVATE DEHYDROGENASE COMPLEX PROTEIN X COMPONENT, MITOCHONDRIAL"/>
    <property type="match status" value="1"/>
</dbReference>
<dbReference type="GO" id="GO:0006086">
    <property type="term" value="P:pyruvate decarboxylation to acetyl-CoA"/>
    <property type="evidence" value="ECO:0007669"/>
    <property type="project" value="InterPro"/>
</dbReference>
<organism evidence="7 8">
    <name type="scientific">Podospora aff. communis PSN243</name>
    <dbReference type="NCBI Taxonomy" id="3040156"/>
    <lineage>
        <taxon>Eukaryota</taxon>
        <taxon>Fungi</taxon>
        <taxon>Dikarya</taxon>
        <taxon>Ascomycota</taxon>
        <taxon>Pezizomycotina</taxon>
        <taxon>Sordariomycetes</taxon>
        <taxon>Sordariomycetidae</taxon>
        <taxon>Sordariales</taxon>
        <taxon>Podosporaceae</taxon>
        <taxon>Podospora</taxon>
    </lineage>
</organism>
<feature type="domain" description="Peripheral subunit-binding (PSBD)" evidence="6">
    <location>
        <begin position="178"/>
        <end position="218"/>
    </location>
</feature>
<gene>
    <name evidence="7" type="ORF">QBC34DRAFT_364258</name>
</gene>
<dbReference type="SUPFAM" id="SSF51230">
    <property type="entry name" value="Single hybrid motif"/>
    <property type="match status" value="1"/>
</dbReference>
<dbReference type="Pfam" id="PF02817">
    <property type="entry name" value="E3_binding"/>
    <property type="match status" value="1"/>
</dbReference>
<dbReference type="PROSITE" id="PS50968">
    <property type="entry name" value="BIOTINYL_LIPOYL"/>
    <property type="match status" value="1"/>
</dbReference>
<dbReference type="Pfam" id="PF00364">
    <property type="entry name" value="Biotin_lipoyl"/>
    <property type="match status" value="1"/>
</dbReference>
<evidence type="ECO:0000256" key="3">
    <source>
        <dbReference type="ARBA" id="ARBA00022946"/>
    </source>
</evidence>
<evidence type="ECO:0000256" key="1">
    <source>
        <dbReference type="ARBA" id="ARBA00007317"/>
    </source>
</evidence>
<dbReference type="CDD" id="cd06849">
    <property type="entry name" value="lipoyl_domain"/>
    <property type="match status" value="1"/>
</dbReference>
<evidence type="ECO:0000259" key="5">
    <source>
        <dbReference type="PROSITE" id="PS50968"/>
    </source>
</evidence>
<dbReference type="AlphaFoldDB" id="A0AAV9FYR2"/>
<evidence type="ECO:0000259" key="6">
    <source>
        <dbReference type="PROSITE" id="PS51826"/>
    </source>
</evidence>
<reference evidence="7" key="1">
    <citation type="journal article" date="2023" name="Mol. Phylogenet. Evol.">
        <title>Genome-scale phylogeny and comparative genomics of the fungal order Sordariales.</title>
        <authorList>
            <person name="Hensen N."/>
            <person name="Bonometti L."/>
            <person name="Westerberg I."/>
            <person name="Brannstrom I.O."/>
            <person name="Guillou S."/>
            <person name="Cros-Aarteil S."/>
            <person name="Calhoun S."/>
            <person name="Haridas S."/>
            <person name="Kuo A."/>
            <person name="Mondo S."/>
            <person name="Pangilinan J."/>
            <person name="Riley R."/>
            <person name="LaButti K."/>
            <person name="Andreopoulos B."/>
            <person name="Lipzen A."/>
            <person name="Chen C."/>
            <person name="Yan M."/>
            <person name="Daum C."/>
            <person name="Ng V."/>
            <person name="Clum A."/>
            <person name="Steindorff A."/>
            <person name="Ohm R.A."/>
            <person name="Martin F."/>
            <person name="Silar P."/>
            <person name="Natvig D.O."/>
            <person name="Lalanne C."/>
            <person name="Gautier V."/>
            <person name="Ament-Velasquez S.L."/>
            <person name="Kruys A."/>
            <person name="Hutchinson M.I."/>
            <person name="Powell A.J."/>
            <person name="Barry K."/>
            <person name="Miller A.N."/>
            <person name="Grigoriev I.V."/>
            <person name="Debuchy R."/>
            <person name="Gladieux P."/>
            <person name="Hiltunen Thoren M."/>
            <person name="Johannesson H."/>
        </authorList>
    </citation>
    <scope>NUCLEOTIDE SEQUENCE</scope>
    <source>
        <strain evidence="7">PSN243</strain>
    </source>
</reference>
<comment type="similarity">
    <text evidence="1">Belongs to the 2-oxoacid dehydrogenase family.</text>
</comment>
<sequence>MASIAAAACRASLRLARTQLNRDVTVRGFRTSAAALAAQNFTMPALSPTMTEGNIAKWQVKEGEKFSAGDVLLEIETDKATMDVEAQEDGILMKIMQGDGTKAIKVGTRIAVIAEEGDDISALDIPPDEASQSRSASEPAESEQPPAPAAEAQPSKPTPAPPKAAPKAHGNGPKRNYPPLPSVLHLLKENGLNESALGDITPTGPNGRILKGDVLAFLGKVNSNVPSDISTRFEKNSQLDLSNIKVAKAPEPKKVEKKAAPVPEQPRTSTVQVSVSVSAVSAVQQRLNKKLDLELPFSSFVFRAADLANERLPRAKPTSDALFNELLGMEKESDYFSRGAYLPDIGTVRLTSTAPVSSKSRQAKGSDIIDLLSGSSKRATKPAAPAEIISGPVTTFSLTVPSAEAERASLFLHRMKVILEEEPDKLVL</sequence>
<keyword evidence="3" id="KW-0809">Transit peptide</keyword>
<dbReference type="PANTHER" id="PTHR23151">
    <property type="entry name" value="DIHYDROLIPOAMIDE ACETYL/SUCCINYL-TRANSFERASE-RELATED"/>
    <property type="match status" value="1"/>
</dbReference>
<feature type="region of interest" description="Disordered" evidence="4">
    <location>
        <begin position="120"/>
        <end position="181"/>
    </location>
</feature>
<dbReference type="Proteomes" id="UP001321760">
    <property type="component" value="Unassembled WGS sequence"/>
</dbReference>
<dbReference type="GO" id="GO:0004742">
    <property type="term" value="F:dihydrolipoyllysine-residue acetyltransferase activity"/>
    <property type="evidence" value="ECO:0007669"/>
    <property type="project" value="TreeGrafter"/>
</dbReference>